<name>A0A1C7DV39_9BACL</name>
<dbReference type="OrthoDB" id="5509356at2"/>
<gene>
    <name evidence="2" type="ORF">BBI08_16120</name>
</gene>
<dbReference type="STRING" id="1215089.BBI08_16120"/>
<evidence type="ECO:0000259" key="1">
    <source>
        <dbReference type="Pfam" id="PF12120"/>
    </source>
</evidence>
<accession>A0A1C7DV39</accession>
<dbReference type="AlphaFoldDB" id="A0A1C7DV39"/>
<sequence length="138" mass="15716">MKENEDLLDKGPFFHGTKAALQIGDLLEPQNQSNYQDKKSNHIYFTASLDAAKWGAELATAHFKERIYIVEPLGKFEDDPNLTNKRFPGNPTRSYRSTSPLKIVAELGSWQRHTEEEINHMLSSLKALREQGKDVISD</sequence>
<dbReference type="RefSeq" id="WP_008496593.1">
    <property type="nucleotide sequence ID" value="NZ_CP016537.2"/>
</dbReference>
<organism evidence="2 3">
    <name type="scientific">Planococcus halocryophilus</name>
    <dbReference type="NCBI Taxonomy" id="1215089"/>
    <lineage>
        <taxon>Bacteria</taxon>
        <taxon>Bacillati</taxon>
        <taxon>Bacillota</taxon>
        <taxon>Bacilli</taxon>
        <taxon>Bacillales</taxon>
        <taxon>Caryophanaceae</taxon>
        <taxon>Planococcus</taxon>
    </lineage>
</organism>
<reference evidence="2" key="1">
    <citation type="submission" date="2016-10" db="EMBL/GenBank/DDBJ databases">
        <authorList>
            <person name="de Groot N.N."/>
        </authorList>
    </citation>
    <scope>NUCLEOTIDE SEQUENCE</scope>
    <source>
        <strain evidence="2">DSM 24743</strain>
    </source>
</reference>
<evidence type="ECO:0000313" key="3">
    <source>
        <dbReference type="Proteomes" id="UP000092687"/>
    </source>
</evidence>
<dbReference type="Gene3D" id="3.20.170.40">
    <property type="entry name" value="Rifampin ADP-ribosyltransferase domain"/>
    <property type="match status" value="1"/>
</dbReference>
<evidence type="ECO:0000313" key="2">
    <source>
        <dbReference type="EMBL" id="ANU15284.1"/>
    </source>
</evidence>
<dbReference type="NCBIfam" id="NF033144">
    <property type="entry name" value="rifampin_ARR"/>
    <property type="match status" value="1"/>
</dbReference>
<dbReference type="KEGG" id="phc:BBI08_16120"/>
<dbReference type="EMBL" id="CP016537">
    <property type="protein sequence ID" value="ANU15284.1"/>
    <property type="molecule type" value="Genomic_DNA"/>
</dbReference>
<proteinExistence type="predicted"/>
<feature type="domain" description="Rifampin ADP-ribosyltransferase" evidence="1">
    <location>
        <begin position="13"/>
        <end position="110"/>
    </location>
</feature>
<keyword evidence="3" id="KW-1185">Reference proteome</keyword>
<protein>
    <submittedName>
        <fullName evidence="2">Ribosomal subunit interface protein</fullName>
    </submittedName>
</protein>
<dbReference type="Proteomes" id="UP000092687">
    <property type="component" value="Chromosome"/>
</dbReference>
<dbReference type="Pfam" id="PF12120">
    <property type="entry name" value="Arr-ms"/>
    <property type="match status" value="1"/>
</dbReference>
<dbReference type="InterPro" id="IPR038611">
    <property type="entry name" value="Arr_sf"/>
</dbReference>
<dbReference type="InterPro" id="IPR021975">
    <property type="entry name" value="Rifampin_Arr"/>
</dbReference>